<gene>
    <name evidence="3" type="ordered locus">Nmag_1069</name>
    <name evidence="4" type="ORF">C500_17866</name>
</gene>
<dbReference type="Proteomes" id="UP000001879">
    <property type="component" value="Chromosome"/>
</dbReference>
<dbReference type="CDD" id="cd02440">
    <property type="entry name" value="AdoMet_MTases"/>
    <property type="match status" value="1"/>
</dbReference>
<dbReference type="GeneID" id="8823900"/>
<dbReference type="GO" id="GO:0032259">
    <property type="term" value="P:methylation"/>
    <property type="evidence" value="ECO:0007669"/>
    <property type="project" value="UniProtKB-KW"/>
</dbReference>
<proteinExistence type="predicted"/>
<dbReference type="InterPro" id="IPR041698">
    <property type="entry name" value="Methyltransf_25"/>
</dbReference>
<keyword evidence="5" id="KW-1185">Reference proteome</keyword>
<protein>
    <submittedName>
        <fullName evidence="3">S-adenosylmethionine-dependent methyltransferase</fullName>
        <ecNumber evidence="3">2.1.1.-</ecNumber>
    </submittedName>
    <submittedName>
        <fullName evidence="4">Type 12 methyltransferase</fullName>
    </submittedName>
</protein>
<dbReference type="OrthoDB" id="147504at2157"/>
<dbReference type="PATRIC" id="fig|547559.17.peg.3515"/>
<evidence type="ECO:0000313" key="4">
    <source>
        <dbReference type="EMBL" id="ELY25309.1"/>
    </source>
</evidence>
<dbReference type="InterPro" id="IPR029063">
    <property type="entry name" value="SAM-dependent_MTases_sf"/>
</dbReference>
<accession>D3SRE8</accession>
<evidence type="ECO:0000259" key="2">
    <source>
        <dbReference type="Pfam" id="PF13649"/>
    </source>
</evidence>
<reference evidence="4 6" key="3">
    <citation type="journal article" date="2014" name="PLoS Genet.">
        <title>Phylogenetically driven sequencing of extremely halophilic archaea reveals strategies for static and dynamic osmo-response.</title>
        <authorList>
            <person name="Becker E.A."/>
            <person name="Seitzer P.M."/>
            <person name="Tritt A."/>
            <person name="Larsen D."/>
            <person name="Krusor M."/>
            <person name="Yao A.I."/>
            <person name="Wu D."/>
            <person name="Madern D."/>
            <person name="Eisen J.A."/>
            <person name="Darling A.E."/>
            <person name="Facciotti M.T."/>
        </authorList>
    </citation>
    <scope>NUCLEOTIDE SEQUENCE [LARGE SCALE GENOMIC DNA]</scope>
    <source>
        <strain evidence="6">ATCC 43099 / DSM 3394 / CCM 3739 / CIP 104546 / IAM 13178 / JCM 8861 / NBRC 102185 / NCIMB 2190 / MS3</strain>
        <strain evidence="4">MS-3</strain>
    </source>
</reference>
<evidence type="ECO:0000313" key="6">
    <source>
        <dbReference type="Proteomes" id="UP000011543"/>
    </source>
</evidence>
<dbReference type="EC" id="2.1.1.-" evidence="3"/>
<feature type="domain" description="Methyltransferase" evidence="2">
    <location>
        <begin position="38"/>
        <end position="135"/>
    </location>
</feature>
<dbReference type="EMBL" id="CP001932">
    <property type="protein sequence ID" value="ADD04653.1"/>
    <property type="molecule type" value="Genomic_DNA"/>
</dbReference>
<evidence type="ECO:0000313" key="5">
    <source>
        <dbReference type="Proteomes" id="UP000001879"/>
    </source>
</evidence>
<dbReference type="Pfam" id="PF13649">
    <property type="entry name" value="Methyltransf_25"/>
    <property type="match status" value="1"/>
</dbReference>
<reference evidence="3 5" key="2">
    <citation type="journal article" date="2012" name="BMC Genomics">
        <title>A comparative genomics perspective on the genetic content of the alkaliphilic haloarchaeon Natrialba magadii ATCC 43099T.</title>
        <authorList>
            <person name="Siddaramappa S."/>
            <person name="Challacombe J.F."/>
            <person name="Decastro R.E."/>
            <person name="Pfeiffer F."/>
            <person name="Sastre D.E."/>
            <person name="Gimenez M.I."/>
            <person name="Paggi R.A."/>
            <person name="Detter J.C."/>
            <person name="Davenport K.W."/>
            <person name="Goodwin L.A."/>
            <person name="Kyrpides N."/>
            <person name="Tapia R."/>
            <person name="Pitluck S."/>
            <person name="Lucas S."/>
            <person name="Woyke T."/>
            <person name="Maupin-Furlow J.A."/>
        </authorList>
    </citation>
    <scope>NUCLEOTIDE SEQUENCE [LARGE SCALE GENOMIC DNA]</scope>
    <source>
        <strain evidence="3">ATCC 43099</strain>
        <strain evidence="5">ATCC 43099 / DSM 3394 / CCM 3739 / CIP 104546 / IAM 13178 / JCM 8861 / NBRC 102185 / NCIMB 2190 / MS3</strain>
    </source>
</reference>
<reference evidence="3" key="4">
    <citation type="submission" date="2016-09" db="EMBL/GenBank/DDBJ databases">
        <authorList>
            <person name="Pfeiffer F."/>
        </authorList>
    </citation>
    <scope>NUCLEOTIDE SEQUENCE</scope>
    <source>
        <strain evidence="3">ATCC 43099</strain>
    </source>
</reference>
<organism evidence="3 5">
    <name type="scientific">Natrialba magadii (strain ATCC 43099 / DSM 3394 / CCM 3739 / CIP 104546 / IAM 13178 / JCM 8861 / NBRC 102185 / NCIMB 2190 / MS3)</name>
    <name type="common">Natronobacterium magadii</name>
    <dbReference type="NCBI Taxonomy" id="547559"/>
    <lineage>
        <taxon>Archaea</taxon>
        <taxon>Methanobacteriati</taxon>
        <taxon>Methanobacteriota</taxon>
        <taxon>Stenosarchaea group</taxon>
        <taxon>Halobacteria</taxon>
        <taxon>Halobacteriales</taxon>
        <taxon>Natrialbaceae</taxon>
        <taxon>Natrialba</taxon>
    </lineage>
</organism>
<dbReference type="GO" id="GO:0008168">
    <property type="term" value="F:methyltransferase activity"/>
    <property type="evidence" value="ECO:0007669"/>
    <property type="project" value="UniProtKB-KW"/>
</dbReference>
<dbReference type="eggNOG" id="arCOG01791">
    <property type="taxonomic scope" value="Archaea"/>
</dbReference>
<dbReference type="HOGENOM" id="CLU_069129_7_2_2"/>
<name>D3SRE8_NATMM</name>
<dbReference type="PANTHER" id="PTHR43861">
    <property type="entry name" value="TRANS-ACONITATE 2-METHYLTRANSFERASE-RELATED"/>
    <property type="match status" value="1"/>
</dbReference>
<evidence type="ECO:0000313" key="3">
    <source>
        <dbReference type="EMBL" id="ADD04653.1"/>
    </source>
</evidence>
<dbReference type="Gene3D" id="3.40.50.150">
    <property type="entry name" value="Vaccinia Virus protein VP39"/>
    <property type="match status" value="1"/>
</dbReference>
<evidence type="ECO:0000256" key="1">
    <source>
        <dbReference type="ARBA" id="ARBA00022679"/>
    </source>
</evidence>
<dbReference type="Proteomes" id="UP000011543">
    <property type="component" value="Unassembled WGS sequence"/>
</dbReference>
<dbReference type="SUPFAM" id="SSF53335">
    <property type="entry name" value="S-adenosyl-L-methionine-dependent methyltransferases"/>
    <property type="match status" value="1"/>
</dbReference>
<dbReference type="Gene3D" id="2.20.130.10">
    <property type="entry name" value="CAC2371-like domains"/>
    <property type="match status" value="1"/>
</dbReference>
<dbReference type="STRING" id="547559.Nmag_1069"/>
<dbReference type="EMBL" id="AOHS01000056">
    <property type="protein sequence ID" value="ELY25309.1"/>
    <property type="molecule type" value="Genomic_DNA"/>
</dbReference>
<keyword evidence="1 3" id="KW-0808">Transferase</keyword>
<dbReference type="RefSeq" id="WP_004216922.1">
    <property type="nucleotide sequence ID" value="NC_013922.1"/>
</dbReference>
<sequence>MTAADSFDSIAPFYDAVHQQQADIEFYRDLALECDGPVLEVGCGTGRIYLELRRAGVDVTGIDISADSLDALRDKATQDDLAVDVRQADMRTFDPEPGREYALVIVPFRTFLYLQTVDDRLAALESFHSALGPDGRLALNAFVPDPEIVAEHYGEWRARKLEIDGERYTHRTRSTVVDAVEQRVRVQTEVLDADESLVVDSSHELSLVSKAEFELLFRLSPFTSWNVFGGFELESLETATQEMVWFAE</sequence>
<keyword evidence="3" id="KW-0489">Methyltransferase</keyword>
<reference evidence="5" key="1">
    <citation type="submission" date="2010-02" db="EMBL/GenBank/DDBJ databases">
        <title>Complete sequence of chromosome of Natrialba magadii ATCC 43099.</title>
        <authorList>
            <consortium name="US DOE Joint Genome Institute"/>
            <person name="Lucas S."/>
            <person name="Copeland A."/>
            <person name="Lapidus A."/>
            <person name="Cheng J.-F."/>
            <person name="Bruce D."/>
            <person name="Goodwin L."/>
            <person name="Pitluck S."/>
            <person name="Davenport K."/>
            <person name="Saunders E."/>
            <person name="Detter J.C."/>
            <person name="Han C."/>
            <person name="Tapia R."/>
            <person name="Land M."/>
            <person name="Hauser L."/>
            <person name="Kyrpides N."/>
            <person name="Mikhailova N."/>
            <person name="De Castro R.E."/>
            <person name="Maupin-Furlow J.A."/>
            <person name="Woyke T."/>
        </authorList>
    </citation>
    <scope>NUCLEOTIDE SEQUENCE [LARGE SCALE GENOMIC DNA]</scope>
    <source>
        <strain evidence="5">ATCC 43099 / DSM 3394 / CCM 3739 / CIP 104546 / IAM 13178 / JCM 8861 / NBRC 102185 / NCIMB 2190 / MS3</strain>
    </source>
</reference>
<dbReference type="KEGG" id="nmg:Nmag_1069"/>
<dbReference type="PaxDb" id="547559-Nmag_1069"/>
<dbReference type="AlphaFoldDB" id="D3SRE8"/>